<dbReference type="InterPro" id="IPR036291">
    <property type="entry name" value="NAD(P)-bd_dom_sf"/>
</dbReference>
<dbReference type="PANTHER" id="PTHR48079">
    <property type="entry name" value="PROTEIN YEEZ"/>
    <property type="match status" value="1"/>
</dbReference>
<evidence type="ECO:0000256" key="1">
    <source>
        <dbReference type="SAM" id="MobiDB-lite"/>
    </source>
</evidence>
<dbReference type="RefSeq" id="WP_146440026.1">
    <property type="nucleotide sequence ID" value="NZ_SJPL01000001.1"/>
</dbReference>
<dbReference type="SUPFAM" id="SSF51735">
    <property type="entry name" value="NAD(P)-binding Rossmann-fold domains"/>
    <property type="match status" value="1"/>
</dbReference>
<sequence>MPPSDPESCRTQPAGVHESPEKQRTLIFGCGYVGRRVARLAQARGDQVWATTRDPRKAEAIDEAGWRPVIADWNRPPTLRGLPTVDRLLVAVSHDSASGVGRYESQVLGLQRLLDAIAPATRVVYISTTGVYHQRDGRWVDETSPTRPTRPGGQAHLMAEERVRRWAVHRRATTLRLGGIYGPGRVPRIADVRDGRVLASPGGGYLNLIHVADAAASVMAAWQAMDADVPEPSRVRSHRLFAVADDRPVVRRDFYQYIADRLAAPTPRFADGQSKMSVRSDSNKRVWNRRMKRCLLPRLAFPTYRQGLDDVLNRDRRGGSHRGANP</sequence>
<dbReference type="PANTHER" id="PTHR48079:SF6">
    <property type="entry name" value="NAD(P)-BINDING DOMAIN-CONTAINING PROTEIN-RELATED"/>
    <property type="match status" value="1"/>
</dbReference>
<evidence type="ECO:0000259" key="2">
    <source>
        <dbReference type="Pfam" id="PF01370"/>
    </source>
</evidence>
<feature type="region of interest" description="Disordered" evidence="1">
    <location>
        <begin position="1"/>
        <end position="20"/>
    </location>
</feature>
<proteinExistence type="predicted"/>
<comment type="caution">
    <text evidence="3">The sequence shown here is derived from an EMBL/GenBank/DDBJ whole genome shotgun (WGS) entry which is preliminary data.</text>
</comment>
<feature type="domain" description="NAD-dependent epimerase/dehydratase" evidence="2">
    <location>
        <begin position="29"/>
        <end position="227"/>
    </location>
</feature>
<name>A0A5C5Y837_9PLAN</name>
<dbReference type="Gene3D" id="3.40.50.720">
    <property type="entry name" value="NAD(P)-binding Rossmann-like Domain"/>
    <property type="match status" value="1"/>
</dbReference>
<dbReference type="EMBL" id="SJPL01000001">
    <property type="protein sequence ID" value="TWT71827.1"/>
    <property type="molecule type" value="Genomic_DNA"/>
</dbReference>
<dbReference type="OrthoDB" id="9808276at2"/>
<reference evidence="3 4" key="1">
    <citation type="submission" date="2019-02" db="EMBL/GenBank/DDBJ databases">
        <title>Deep-cultivation of Planctomycetes and their phenomic and genomic characterization uncovers novel biology.</title>
        <authorList>
            <person name="Wiegand S."/>
            <person name="Jogler M."/>
            <person name="Boedeker C."/>
            <person name="Pinto D."/>
            <person name="Vollmers J."/>
            <person name="Rivas-Marin E."/>
            <person name="Kohn T."/>
            <person name="Peeters S.H."/>
            <person name="Heuer A."/>
            <person name="Rast P."/>
            <person name="Oberbeckmann S."/>
            <person name="Bunk B."/>
            <person name="Jeske O."/>
            <person name="Meyerdierks A."/>
            <person name="Storesund J.E."/>
            <person name="Kallscheuer N."/>
            <person name="Luecker S."/>
            <person name="Lage O.M."/>
            <person name="Pohl T."/>
            <person name="Merkel B.J."/>
            <person name="Hornburger P."/>
            <person name="Mueller R.-W."/>
            <person name="Bruemmer F."/>
            <person name="Labrenz M."/>
            <person name="Spormann A.M."/>
            <person name="Op Den Camp H."/>
            <person name="Overmann J."/>
            <person name="Amann R."/>
            <person name="Jetten M.S.M."/>
            <person name="Mascher T."/>
            <person name="Medema M.H."/>
            <person name="Devos D.P."/>
            <person name="Kaster A.-K."/>
            <person name="Ovreas L."/>
            <person name="Rohde M."/>
            <person name="Galperin M.Y."/>
            <person name="Jogler C."/>
        </authorList>
    </citation>
    <scope>NUCLEOTIDE SEQUENCE [LARGE SCALE GENOMIC DNA]</scope>
    <source>
        <strain evidence="3 4">Pan14r</strain>
    </source>
</reference>
<evidence type="ECO:0000313" key="3">
    <source>
        <dbReference type="EMBL" id="TWT71827.1"/>
    </source>
</evidence>
<dbReference type="GO" id="GO:0004029">
    <property type="term" value="F:aldehyde dehydrogenase (NAD+) activity"/>
    <property type="evidence" value="ECO:0007669"/>
    <property type="project" value="TreeGrafter"/>
</dbReference>
<dbReference type="AlphaFoldDB" id="A0A5C5Y837"/>
<gene>
    <name evidence="3" type="ORF">Pan14r_41440</name>
</gene>
<dbReference type="Proteomes" id="UP000317238">
    <property type="component" value="Unassembled WGS sequence"/>
</dbReference>
<keyword evidence="4" id="KW-1185">Reference proteome</keyword>
<dbReference type="GO" id="GO:0005737">
    <property type="term" value="C:cytoplasm"/>
    <property type="evidence" value="ECO:0007669"/>
    <property type="project" value="TreeGrafter"/>
</dbReference>
<dbReference type="Pfam" id="PF01370">
    <property type="entry name" value="Epimerase"/>
    <property type="match status" value="1"/>
</dbReference>
<evidence type="ECO:0000313" key="4">
    <source>
        <dbReference type="Proteomes" id="UP000317238"/>
    </source>
</evidence>
<dbReference type="InterPro" id="IPR051783">
    <property type="entry name" value="NAD(P)-dependent_oxidoreduct"/>
</dbReference>
<organism evidence="3 4">
    <name type="scientific">Crateriforma conspicua</name>
    <dbReference type="NCBI Taxonomy" id="2527996"/>
    <lineage>
        <taxon>Bacteria</taxon>
        <taxon>Pseudomonadati</taxon>
        <taxon>Planctomycetota</taxon>
        <taxon>Planctomycetia</taxon>
        <taxon>Planctomycetales</taxon>
        <taxon>Planctomycetaceae</taxon>
        <taxon>Crateriforma</taxon>
    </lineage>
</organism>
<protein>
    <submittedName>
        <fullName evidence="3">NAD dependent epimerase/dehydratase family protein</fullName>
    </submittedName>
</protein>
<dbReference type="InterPro" id="IPR001509">
    <property type="entry name" value="Epimerase_deHydtase"/>
</dbReference>
<accession>A0A5C5Y837</accession>